<dbReference type="GO" id="GO:0006261">
    <property type="term" value="P:DNA-templated DNA replication"/>
    <property type="evidence" value="ECO:0007669"/>
    <property type="project" value="TreeGrafter"/>
</dbReference>
<dbReference type="GO" id="GO:0003677">
    <property type="term" value="F:DNA binding"/>
    <property type="evidence" value="ECO:0007669"/>
    <property type="project" value="InterPro"/>
</dbReference>
<dbReference type="SUPFAM" id="SSF48019">
    <property type="entry name" value="post-AAA+ oligomerization domain-like"/>
    <property type="match status" value="1"/>
</dbReference>
<evidence type="ECO:0000256" key="3">
    <source>
        <dbReference type="ARBA" id="ARBA00022679"/>
    </source>
</evidence>
<reference evidence="10 11" key="1">
    <citation type="submission" date="2014-05" db="EMBL/GenBank/DDBJ databases">
        <title>Draft Genome Sequence of Nitratireductor basaltis Strain UMTGB225, A Marine Bacterium Isolated from Green Barrel Tunicate.</title>
        <authorList>
            <person name="Gan H.Y."/>
        </authorList>
    </citation>
    <scope>NUCLEOTIDE SEQUENCE [LARGE SCALE GENOMIC DNA]</scope>
    <source>
        <strain evidence="10 11">UMTGB225</strain>
    </source>
</reference>
<comment type="similarity">
    <text evidence="7">Belongs to the DNA polymerase HolA subunit family.</text>
</comment>
<dbReference type="Gene3D" id="1.10.8.60">
    <property type="match status" value="1"/>
</dbReference>
<gene>
    <name evidence="10" type="ORF">EL18_02773</name>
</gene>
<dbReference type="Proteomes" id="UP000053675">
    <property type="component" value="Unassembled WGS sequence"/>
</dbReference>
<dbReference type="InterPro" id="IPR005790">
    <property type="entry name" value="DNA_polIII_delta"/>
</dbReference>
<evidence type="ECO:0000256" key="4">
    <source>
        <dbReference type="ARBA" id="ARBA00022695"/>
    </source>
</evidence>
<evidence type="ECO:0000259" key="9">
    <source>
        <dbReference type="Pfam" id="PF06144"/>
    </source>
</evidence>
<dbReference type="NCBIfam" id="TIGR01128">
    <property type="entry name" value="holA"/>
    <property type="match status" value="1"/>
</dbReference>
<feature type="domain" description="DNA polymerase III delta N-terminal" evidence="9">
    <location>
        <begin position="24"/>
        <end position="119"/>
    </location>
</feature>
<dbReference type="InterPro" id="IPR027417">
    <property type="entry name" value="P-loop_NTPase"/>
</dbReference>
<organism evidence="10 11">
    <name type="scientific">Nitratireductor basaltis</name>
    <dbReference type="NCBI Taxonomy" id="472175"/>
    <lineage>
        <taxon>Bacteria</taxon>
        <taxon>Pseudomonadati</taxon>
        <taxon>Pseudomonadota</taxon>
        <taxon>Alphaproteobacteria</taxon>
        <taxon>Hyphomicrobiales</taxon>
        <taxon>Phyllobacteriaceae</taxon>
        <taxon>Nitratireductor</taxon>
    </lineage>
</organism>
<dbReference type="RefSeq" id="WP_036485387.1">
    <property type="nucleotide sequence ID" value="NZ_JMQM01000002.1"/>
</dbReference>
<dbReference type="STRING" id="472175.EL18_02773"/>
<name>A0A084U6D6_9HYPH</name>
<evidence type="ECO:0000256" key="2">
    <source>
        <dbReference type="ARBA" id="ARBA00017703"/>
    </source>
</evidence>
<evidence type="ECO:0000313" key="10">
    <source>
        <dbReference type="EMBL" id="KFB08522.1"/>
    </source>
</evidence>
<dbReference type="GO" id="GO:0003887">
    <property type="term" value="F:DNA-directed DNA polymerase activity"/>
    <property type="evidence" value="ECO:0007669"/>
    <property type="project" value="UniProtKB-KW"/>
</dbReference>
<dbReference type="Gene3D" id="3.40.50.300">
    <property type="entry name" value="P-loop containing nucleotide triphosphate hydrolases"/>
    <property type="match status" value="1"/>
</dbReference>
<dbReference type="PANTHER" id="PTHR34388">
    <property type="entry name" value="DNA POLYMERASE III SUBUNIT DELTA"/>
    <property type="match status" value="1"/>
</dbReference>
<proteinExistence type="inferred from homology"/>
<keyword evidence="6" id="KW-0239">DNA-directed DNA polymerase</keyword>
<dbReference type="EMBL" id="JMQM01000002">
    <property type="protein sequence ID" value="KFB08522.1"/>
    <property type="molecule type" value="Genomic_DNA"/>
</dbReference>
<dbReference type="SUPFAM" id="SSF52540">
    <property type="entry name" value="P-loop containing nucleoside triphosphate hydrolases"/>
    <property type="match status" value="1"/>
</dbReference>
<dbReference type="OrthoDB" id="9804983at2"/>
<evidence type="ECO:0000256" key="1">
    <source>
        <dbReference type="ARBA" id="ARBA00012417"/>
    </source>
</evidence>
<evidence type="ECO:0000256" key="5">
    <source>
        <dbReference type="ARBA" id="ARBA00022705"/>
    </source>
</evidence>
<dbReference type="InterPro" id="IPR010372">
    <property type="entry name" value="DNA_pol3_delta_N"/>
</dbReference>
<evidence type="ECO:0000256" key="6">
    <source>
        <dbReference type="ARBA" id="ARBA00022932"/>
    </source>
</evidence>
<comment type="caution">
    <text evidence="10">The sequence shown here is derived from an EMBL/GenBank/DDBJ whole genome shotgun (WGS) entry which is preliminary data.</text>
</comment>
<dbReference type="eggNOG" id="COG1466">
    <property type="taxonomic scope" value="Bacteria"/>
</dbReference>
<dbReference type="PANTHER" id="PTHR34388:SF1">
    <property type="entry name" value="DNA POLYMERASE III SUBUNIT DELTA"/>
    <property type="match status" value="1"/>
</dbReference>
<dbReference type="EC" id="2.7.7.7" evidence="1"/>
<keyword evidence="3 10" id="KW-0808">Transferase</keyword>
<keyword evidence="5" id="KW-0235">DNA replication</keyword>
<dbReference type="AlphaFoldDB" id="A0A084U6D6"/>
<dbReference type="Pfam" id="PF06144">
    <property type="entry name" value="DNA_pol3_delta"/>
    <property type="match status" value="1"/>
</dbReference>
<dbReference type="InterPro" id="IPR008921">
    <property type="entry name" value="DNA_pol3_clamp-load_cplx_C"/>
</dbReference>
<protein>
    <recommendedName>
        <fullName evidence="2">DNA polymerase III subunit delta</fullName>
        <ecNumber evidence="1">2.7.7.7</ecNumber>
    </recommendedName>
</protein>
<keyword evidence="4 10" id="KW-0548">Nucleotidyltransferase</keyword>
<keyword evidence="11" id="KW-1185">Reference proteome</keyword>
<sequence>MAQKKAHEVDRWLTRPDAAAVIVLVYGPDRGLVSERAKKFALATGLPLDDPFTVIKLDGSETDKQEGRLGDEVRTVPMFADKRLVWVRNAGNSVSFVAEVKALLDEPPKDCLVLIEGGDLKKTAPLRGAVERSGAGMALPCYADGGRDLDGLIEEVMSSAGLRLSTDARQLLKASLGGDRMASRSELEKLALYCHGNTEVLAEDIEAVIGDVAASPADEAVDAVLTGQMERFDRFYARHISSGSPAFLLLSAALRQVHLLLLLRGQVENEGKSASAAIASARPPVFFARKAAVEASLSKWSLDRLHQAAARLQAGILKSRQNQALSDAISRQTLLALAVEARRAR</sequence>
<evidence type="ECO:0000313" key="11">
    <source>
        <dbReference type="Proteomes" id="UP000053675"/>
    </source>
</evidence>
<accession>A0A084U6D6</accession>
<dbReference type="Gene3D" id="1.20.272.10">
    <property type="match status" value="1"/>
</dbReference>
<evidence type="ECO:0000256" key="7">
    <source>
        <dbReference type="ARBA" id="ARBA00034754"/>
    </source>
</evidence>
<dbReference type="PATRIC" id="fig|472175.3.peg.2767"/>
<comment type="catalytic activity">
    <reaction evidence="8">
        <text>DNA(n) + a 2'-deoxyribonucleoside 5'-triphosphate = DNA(n+1) + diphosphate</text>
        <dbReference type="Rhea" id="RHEA:22508"/>
        <dbReference type="Rhea" id="RHEA-COMP:17339"/>
        <dbReference type="Rhea" id="RHEA-COMP:17340"/>
        <dbReference type="ChEBI" id="CHEBI:33019"/>
        <dbReference type="ChEBI" id="CHEBI:61560"/>
        <dbReference type="ChEBI" id="CHEBI:173112"/>
        <dbReference type="EC" id="2.7.7.7"/>
    </reaction>
</comment>
<evidence type="ECO:0000256" key="8">
    <source>
        <dbReference type="ARBA" id="ARBA00049244"/>
    </source>
</evidence>
<dbReference type="GO" id="GO:0009360">
    <property type="term" value="C:DNA polymerase III complex"/>
    <property type="evidence" value="ECO:0007669"/>
    <property type="project" value="InterPro"/>
</dbReference>